<keyword evidence="7 10" id="KW-0472">Membrane</keyword>
<protein>
    <recommendedName>
        <fullName evidence="10">Odorant receptor</fullName>
    </recommendedName>
</protein>
<dbReference type="GO" id="GO:0005549">
    <property type="term" value="F:odorant binding"/>
    <property type="evidence" value="ECO:0007669"/>
    <property type="project" value="InterPro"/>
</dbReference>
<feature type="transmembrane region" description="Helical" evidence="10">
    <location>
        <begin position="63"/>
        <end position="85"/>
    </location>
</feature>
<comment type="similarity">
    <text evidence="10">Belongs to the insect chemoreceptor superfamily. Heteromeric odorant receptor channel (TC 1.A.69) family.</text>
</comment>
<feature type="transmembrane region" description="Helical" evidence="10">
    <location>
        <begin position="210"/>
        <end position="237"/>
    </location>
</feature>
<keyword evidence="9 10" id="KW-0807">Transducer</keyword>
<evidence type="ECO:0000313" key="11">
    <source>
        <dbReference type="EMBL" id="AXM05140.1"/>
    </source>
</evidence>
<evidence type="ECO:0000256" key="7">
    <source>
        <dbReference type="ARBA" id="ARBA00023136"/>
    </source>
</evidence>
<sequence>MIVKGKKPPTESESKGSSRLINNFYKPEVNYAMQRNRWLLKVLGLWPKSYVEKNWLERNVAHVLELLCIWLLAIVLVSCSLYTFLKETNPAIKVQLIGVISFIVMSIIKYGSLIRERQTIGHCINDLVADWTRLIDPEERKIMYDHALLVRHGTTLCTCFAWAALFFYVCILPILTGDIIIPDTNVTIRPLPLPVYFPLFNAQISPAYEIVFALQFCASFVMHSTAAASCSLAILFVMHSCGQLDIVNLWLKRLVDDDGDYLIDCNLDATLGIIIDQHVRTLGFISRTEQVLRNICLVELLGSTLNLCLLGFDLLMQWKHSDPIAMLTFAVLIVSFLFNIFSFCYIGEILTEKCQKVGEKTYMIDWYKLPSKTALGLTLTIATADRPITITAGKMTNLSLTTFFSVIKTAIGYFNILRTFAA</sequence>
<dbReference type="GO" id="GO:0005886">
    <property type="term" value="C:plasma membrane"/>
    <property type="evidence" value="ECO:0007669"/>
    <property type="project" value="UniProtKB-SubCell"/>
</dbReference>
<evidence type="ECO:0000256" key="3">
    <source>
        <dbReference type="ARBA" id="ARBA00022606"/>
    </source>
</evidence>
<dbReference type="PANTHER" id="PTHR21137">
    <property type="entry name" value="ODORANT RECEPTOR"/>
    <property type="match status" value="1"/>
</dbReference>
<feature type="transmembrane region" description="Helical" evidence="10">
    <location>
        <begin position="149"/>
        <end position="175"/>
    </location>
</feature>
<evidence type="ECO:0000256" key="9">
    <source>
        <dbReference type="ARBA" id="ARBA00023224"/>
    </source>
</evidence>
<keyword evidence="8 10" id="KW-0675">Receptor</keyword>
<dbReference type="AlphaFoldDB" id="A0A346D3X0"/>
<reference evidence="11" key="2">
    <citation type="submission" date="2018-01" db="EMBL/GenBank/DDBJ databases">
        <authorList>
            <person name="Gaut B.S."/>
            <person name="Morton B.R."/>
            <person name="Clegg M.T."/>
            <person name="Duvall M.R."/>
        </authorList>
    </citation>
    <scope>NUCLEOTIDE SEQUENCE</scope>
    <source>
        <strain evidence="11">CchlOR16</strain>
    </source>
</reference>
<dbReference type="PANTHER" id="PTHR21137:SF35">
    <property type="entry name" value="ODORANT RECEPTOR 19A-RELATED"/>
    <property type="match status" value="1"/>
</dbReference>
<dbReference type="GO" id="GO:0007165">
    <property type="term" value="P:signal transduction"/>
    <property type="evidence" value="ECO:0007669"/>
    <property type="project" value="UniProtKB-KW"/>
</dbReference>
<dbReference type="InterPro" id="IPR004117">
    <property type="entry name" value="7tm6_olfct_rcpt"/>
</dbReference>
<accession>A0A346D3X0</accession>
<proteinExistence type="evidence at transcript level"/>
<keyword evidence="6 10" id="KW-1133">Transmembrane helix</keyword>
<comment type="subcellular location">
    <subcellularLocation>
        <location evidence="1 10">Cell membrane</location>
        <topology evidence="1 10">Multi-pass membrane protein</topology>
    </subcellularLocation>
</comment>
<keyword evidence="5 10" id="KW-0552">Olfaction</keyword>
<evidence type="ECO:0000256" key="2">
    <source>
        <dbReference type="ARBA" id="ARBA00022475"/>
    </source>
</evidence>
<evidence type="ECO:0000256" key="6">
    <source>
        <dbReference type="ARBA" id="ARBA00022989"/>
    </source>
</evidence>
<evidence type="ECO:0000256" key="10">
    <source>
        <dbReference type="RuleBase" id="RU351113"/>
    </source>
</evidence>
<dbReference type="GO" id="GO:0004984">
    <property type="term" value="F:olfactory receptor activity"/>
    <property type="evidence" value="ECO:0007669"/>
    <property type="project" value="InterPro"/>
</dbReference>
<dbReference type="Pfam" id="PF02949">
    <property type="entry name" value="7tm_6"/>
    <property type="match status" value="1"/>
</dbReference>
<feature type="transmembrane region" description="Helical" evidence="10">
    <location>
        <begin position="291"/>
        <end position="312"/>
    </location>
</feature>
<reference evidence="11" key="1">
    <citation type="journal article" date="2018" name="Insect Mol. Biol.">
        <title>An odorant receptor mediates the attractiveness of cis-jasmone to Campoletis chlorideae, the endoparasitoid of Helicoverpa armigera.</title>
        <authorList>
            <person name="Sun Y.L."/>
            <person name="Dong J.F."/>
            <person name="Ning C."/>
            <person name="Ding P.P."/>
            <person name="Huang L.Q."/>
            <person name="Sun J.G."/>
            <person name="Wang C.Z."/>
        </authorList>
    </citation>
    <scope>NUCLEOTIDE SEQUENCE</scope>
    <source>
        <strain evidence="11">CchlOR16</strain>
    </source>
</reference>
<comment type="caution">
    <text evidence="10">Lacks conserved residue(s) required for the propagation of feature annotation.</text>
</comment>
<feature type="transmembrane region" description="Helical" evidence="10">
    <location>
        <begin position="91"/>
        <end position="108"/>
    </location>
</feature>
<keyword evidence="4 10" id="KW-0812">Transmembrane</keyword>
<name>A0A346D3X0_9HYME</name>
<organism evidence="11">
    <name type="scientific">Campoletis chlorideae</name>
    <dbReference type="NCBI Taxonomy" id="219166"/>
    <lineage>
        <taxon>Eukaryota</taxon>
        <taxon>Metazoa</taxon>
        <taxon>Ecdysozoa</taxon>
        <taxon>Arthropoda</taxon>
        <taxon>Hexapoda</taxon>
        <taxon>Insecta</taxon>
        <taxon>Pterygota</taxon>
        <taxon>Neoptera</taxon>
        <taxon>Endopterygota</taxon>
        <taxon>Hymenoptera</taxon>
        <taxon>Apocrita</taxon>
        <taxon>Ichneumonoidea</taxon>
        <taxon>Ichneumonidae</taxon>
        <taxon>Campopleginae</taxon>
        <taxon>Dusona group</taxon>
        <taxon>Campoletis</taxon>
    </lineage>
</organism>
<evidence type="ECO:0000256" key="8">
    <source>
        <dbReference type="ARBA" id="ARBA00023170"/>
    </source>
</evidence>
<keyword evidence="2" id="KW-1003">Cell membrane</keyword>
<evidence type="ECO:0000256" key="5">
    <source>
        <dbReference type="ARBA" id="ARBA00022725"/>
    </source>
</evidence>
<evidence type="ECO:0000256" key="1">
    <source>
        <dbReference type="ARBA" id="ARBA00004651"/>
    </source>
</evidence>
<feature type="transmembrane region" description="Helical" evidence="10">
    <location>
        <begin position="324"/>
        <end position="346"/>
    </location>
</feature>
<keyword evidence="3 10" id="KW-0716">Sensory transduction</keyword>
<evidence type="ECO:0000256" key="4">
    <source>
        <dbReference type="ARBA" id="ARBA00022692"/>
    </source>
</evidence>
<dbReference type="EMBL" id="MG859312">
    <property type="protein sequence ID" value="AXM05140.1"/>
    <property type="molecule type" value="mRNA"/>
</dbReference>